<dbReference type="Pfam" id="PF00753">
    <property type="entry name" value="Lactamase_B"/>
    <property type="match status" value="1"/>
</dbReference>
<dbReference type="EMBL" id="JOKH01000001">
    <property type="protein sequence ID" value="KEQ18894.1"/>
    <property type="molecule type" value="Genomic_DNA"/>
</dbReference>
<accession>A0A081NKC1</accession>
<evidence type="ECO:0000313" key="2">
    <source>
        <dbReference type="EMBL" id="KEQ18894.1"/>
    </source>
</evidence>
<protein>
    <submittedName>
        <fullName evidence="2">Beta-lactamase</fullName>
    </submittedName>
</protein>
<keyword evidence="3" id="KW-1185">Reference proteome</keyword>
<dbReference type="STRING" id="1137799.GZ78_02230"/>
<dbReference type="CDD" id="cd16282">
    <property type="entry name" value="metallo-hydrolase-like_MBL-fold"/>
    <property type="match status" value="1"/>
</dbReference>
<proteinExistence type="predicted"/>
<dbReference type="PANTHER" id="PTHR42951:SF20">
    <property type="entry name" value="BETA LACTAMASE"/>
    <property type="match status" value="1"/>
</dbReference>
<name>A0A081NKC1_9GAMM</name>
<dbReference type="OrthoDB" id="420651at2"/>
<feature type="domain" description="Metallo-beta-lactamase" evidence="1">
    <location>
        <begin position="33"/>
        <end position="219"/>
    </location>
</feature>
<dbReference type="SMART" id="SM00849">
    <property type="entry name" value="Lactamase_B"/>
    <property type="match status" value="1"/>
</dbReference>
<dbReference type="RefSeq" id="WP_034832369.1">
    <property type="nucleotide sequence ID" value="NZ_JOKH01000001.1"/>
</dbReference>
<comment type="caution">
    <text evidence="2">The sequence shown here is derived from an EMBL/GenBank/DDBJ whole genome shotgun (WGS) entry which is preliminary data.</text>
</comment>
<evidence type="ECO:0000259" key="1">
    <source>
        <dbReference type="SMART" id="SM00849"/>
    </source>
</evidence>
<gene>
    <name evidence="2" type="ORF">GZ78_02230</name>
</gene>
<dbReference type="InterPro" id="IPR036866">
    <property type="entry name" value="RibonucZ/Hydroxyglut_hydro"/>
</dbReference>
<dbReference type="PANTHER" id="PTHR42951">
    <property type="entry name" value="METALLO-BETA-LACTAMASE DOMAIN-CONTAINING"/>
    <property type="match status" value="1"/>
</dbReference>
<dbReference type="InterPro" id="IPR001279">
    <property type="entry name" value="Metallo-B-lactamas"/>
</dbReference>
<dbReference type="Proteomes" id="UP000028073">
    <property type="component" value="Unassembled WGS sequence"/>
</dbReference>
<dbReference type="InterPro" id="IPR050855">
    <property type="entry name" value="NDM-1-like"/>
</dbReference>
<reference evidence="2 3" key="1">
    <citation type="submission" date="2014-06" db="EMBL/GenBank/DDBJ databases">
        <title>Whole Genome Sequences of Three Symbiotic Endozoicomonas Bacteria.</title>
        <authorList>
            <person name="Neave M.J."/>
            <person name="Apprill A."/>
            <person name="Voolstra C.R."/>
        </authorList>
    </citation>
    <scope>NUCLEOTIDE SEQUENCE [LARGE SCALE GENOMIC DNA]</scope>
    <source>
        <strain evidence="2 3">DSM 25634</strain>
    </source>
</reference>
<dbReference type="SUPFAM" id="SSF56281">
    <property type="entry name" value="Metallo-hydrolase/oxidoreductase"/>
    <property type="match status" value="1"/>
</dbReference>
<organism evidence="2 3">
    <name type="scientific">Endozoicomonas numazuensis</name>
    <dbReference type="NCBI Taxonomy" id="1137799"/>
    <lineage>
        <taxon>Bacteria</taxon>
        <taxon>Pseudomonadati</taxon>
        <taxon>Pseudomonadota</taxon>
        <taxon>Gammaproteobacteria</taxon>
        <taxon>Oceanospirillales</taxon>
        <taxon>Endozoicomonadaceae</taxon>
        <taxon>Endozoicomonas</taxon>
    </lineage>
</organism>
<evidence type="ECO:0000313" key="3">
    <source>
        <dbReference type="Proteomes" id="UP000028073"/>
    </source>
</evidence>
<dbReference type="Gene3D" id="3.60.15.10">
    <property type="entry name" value="Ribonuclease Z/Hydroxyacylglutathione hydrolase-like"/>
    <property type="match status" value="1"/>
</dbReference>
<dbReference type="AlphaFoldDB" id="A0A081NKC1"/>
<dbReference type="eggNOG" id="COG0491">
    <property type="taxonomic scope" value="Bacteria"/>
</dbReference>
<sequence length="316" mass="35076">MPTPFASSADINAKTVTFEAIAEGIYAFTAEGDPNTGVVVGEKSVLVFDAQATPGLAENVLSAIRDITSLPVHYVVLSHYHAVRTLGASAFSKARVVASLATDQLISERGAQDMESELRRFPRLFQGAERISGLTYPDILFEESLKIDLGGRRVEVIHPGAGHTGGDTILWIPDERVLFAGDLVENGATPYCGDAYLHQWPVTLSTLADLDPERLVPGRGGVLKSSESAQLAIESTRRYVSRLMFYATEAVDQKMGLSAVYRYIRKKMDQDYGDWVIYEHCMPFNVSRAFDEVSEIPYPEIWTYERDQKMWELLEG</sequence>